<sequence length="204" mass="23235">MTKTTAERRTRVAFPASPALPLHFHQYGARIGDRLPDRPELRTLDLPEGWSTDLGEENGVPRRILDQHGRARISVSWTEHRRRKAGTWSWRPVPDITIHTPDLHARAVAEQGMPLVLDTWATPGAMLGYVGERIDTYTRLGYVARREICRWEAEQPDHAARERRNLESYTRKLAAYTSLLTDLVAAITSGWTPDWQDPPIPVGE</sequence>
<dbReference type="Proteomes" id="UP001501637">
    <property type="component" value="Unassembled WGS sequence"/>
</dbReference>
<gene>
    <name evidence="1" type="ORF">GCM10010449_84250</name>
</gene>
<reference evidence="2" key="1">
    <citation type="journal article" date="2019" name="Int. J. Syst. Evol. Microbiol.">
        <title>The Global Catalogue of Microorganisms (GCM) 10K type strain sequencing project: providing services to taxonomists for standard genome sequencing and annotation.</title>
        <authorList>
            <consortium name="The Broad Institute Genomics Platform"/>
            <consortium name="The Broad Institute Genome Sequencing Center for Infectious Disease"/>
            <person name="Wu L."/>
            <person name="Ma J."/>
        </authorList>
    </citation>
    <scope>NUCLEOTIDE SEQUENCE [LARGE SCALE GENOMIC DNA]</scope>
    <source>
        <strain evidence="2">JCM 9092</strain>
    </source>
</reference>
<dbReference type="EMBL" id="BAAAUG010000244">
    <property type="protein sequence ID" value="GAA3153732.1"/>
    <property type="molecule type" value="Genomic_DNA"/>
</dbReference>
<protein>
    <recommendedName>
        <fullName evidence="3">Transposase</fullName>
    </recommendedName>
</protein>
<name>A0ABP6NNC5_9ACTN</name>
<accession>A0ABP6NNC5</accession>
<keyword evidence="2" id="KW-1185">Reference proteome</keyword>
<evidence type="ECO:0008006" key="3">
    <source>
        <dbReference type="Google" id="ProtNLM"/>
    </source>
</evidence>
<organism evidence="1 2">
    <name type="scientific">Streptomyces rectiviolaceus</name>
    <dbReference type="NCBI Taxonomy" id="332591"/>
    <lineage>
        <taxon>Bacteria</taxon>
        <taxon>Bacillati</taxon>
        <taxon>Actinomycetota</taxon>
        <taxon>Actinomycetes</taxon>
        <taxon>Kitasatosporales</taxon>
        <taxon>Streptomycetaceae</taxon>
        <taxon>Streptomyces</taxon>
    </lineage>
</organism>
<evidence type="ECO:0000313" key="1">
    <source>
        <dbReference type="EMBL" id="GAA3153732.1"/>
    </source>
</evidence>
<dbReference type="RefSeq" id="WP_344530922.1">
    <property type="nucleotide sequence ID" value="NZ_BAAAUG010000244.1"/>
</dbReference>
<comment type="caution">
    <text evidence="1">The sequence shown here is derived from an EMBL/GenBank/DDBJ whole genome shotgun (WGS) entry which is preliminary data.</text>
</comment>
<proteinExistence type="predicted"/>
<evidence type="ECO:0000313" key="2">
    <source>
        <dbReference type="Proteomes" id="UP001501637"/>
    </source>
</evidence>